<dbReference type="EMBL" id="RCMK01000396">
    <property type="protein sequence ID" value="KAG2931329.1"/>
    <property type="molecule type" value="Genomic_DNA"/>
</dbReference>
<dbReference type="Proteomes" id="UP000697107">
    <property type="component" value="Unassembled WGS sequence"/>
</dbReference>
<dbReference type="EMBL" id="RCMI01000396">
    <property type="protein sequence ID" value="KAG2913319.1"/>
    <property type="molecule type" value="Genomic_DNA"/>
</dbReference>
<evidence type="ECO:0000313" key="2">
    <source>
        <dbReference type="EMBL" id="KAG2931329.1"/>
    </source>
</evidence>
<evidence type="ECO:0000313" key="4">
    <source>
        <dbReference type="EMBL" id="KAG3218005.1"/>
    </source>
</evidence>
<comment type="caution">
    <text evidence="1">The sequence shown here is derived from an EMBL/GenBank/DDBJ whole genome shotgun (WGS) entry which is preliminary data.</text>
</comment>
<name>A0A8T1KLI4_9STRA</name>
<sequence>MTVGSGVDVGCCCAGQSTNTDANLLVIALSAPPTRISSASWSREANQSIVRVAHAQLVTVPPGRSPPPVESSVLGSHLRLIQKKPDWIELLDSFKLAAQWALRLTHDQVLNLKHDRVRVTFLHVTR</sequence>
<evidence type="ECO:0000313" key="5">
    <source>
        <dbReference type="Proteomes" id="UP000774804"/>
    </source>
</evidence>
<dbReference type="Proteomes" id="UP000774804">
    <property type="component" value="Unassembled WGS sequence"/>
</dbReference>
<reference evidence="1" key="1">
    <citation type="submission" date="2018-10" db="EMBL/GenBank/DDBJ databases">
        <title>Effector identification in a new, highly contiguous assembly of the strawberry crown rot pathogen Phytophthora cactorum.</title>
        <authorList>
            <person name="Armitage A.D."/>
            <person name="Nellist C.F."/>
            <person name="Bates H."/>
            <person name="Vickerstaff R.J."/>
            <person name="Harrison R.J."/>
        </authorList>
    </citation>
    <scope>NUCLEOTIDE SEQUENCE</scope>
    <source>
        <strain evidence="1">4032</strain>
        <strain evidence="2">4040</strain>
        <strain evidence="3">P415</strain>
        <strain evidence="4">P421</strain>
    </source>
</reference>
<dbReference type="Proteomes" id="UP000760860">
    <property type="component" value="Unassembled WGS sequence"/>
</dbReference>
<evidence type="ECO:0000313" key="1">
    <source>
        <dbReference type="EMBL" id="KAG2913319.1"/>
    </source>
</evidence>
<protein>
    <submittedName>
        <fullName evidence="1">Uncharacterized protein</fullName>
    </submittedName>
</protein>
<evidence type="ECO:0000313" key="3">
    <source>
        <dbReference type="EMBL" id="KAG2977423.1"/>
    </source>
</evidence>
<accession>A0A8T1KLI4</accession>
<dbReference type="EMBL" id="RCMV01000388">
    <property type="protein sequence ID" value="KAG3218005.1"/>
    <property type="molecule type" value="Genomic_DNA"/>
</dbReference>
<dbReference type="AlphaFoldDB" id="A0A8T1KLI4"/>
<dbReference type="EMBL" id="RCML01000426">
    <property type="protein sequence ID" value="KAG2977423.1"/>
    <property type="molecule type" value="Genomic_DNA"/>
</dbReference>
<dbReference type="Proteomes" id="UP000736787">
    <property type="component" value="Unassembled WGS sequence"/>
</dbReference>
<proteinExistence type="predicted"/>
<gene>
    <name evidence="1" type="ORF">PC115_g12111</name>
    <name evidence="2" type="ORF">PC117_g13504</name>
    <name evidence="3" type="ORF">PC118_g12897</name>
    <name evidence="4" type="ORF">PC129_g11176</name>
</gene>
<organism evidence="1 5">
    <name type="scientific">Phytophthora cactorum</name>
    <dbReference type="NCBI Taxonomy" id="29920"/>
    <lineage>
        <taxon>Eukaryota</taxon>
        <taxon>Sar</taxon>
        <taxon>Stramenopiles</taxon>
        <taxon>Oomycota</taxon>
        <taxon>Peronosporomycetes</taxon>
        <taxon>Peronosporales</taxon>
        <taxon>Peronosporaceae</taxon>
        <taxon>Phytophthora</taxon>
    </lineage>
</organism>